<dbReference type="PANTHER" id="PTHR37529:SF1">
    <property type="entry name" value="TRANSPOSASE INSG FOR INSERTION SEQUENCE ELEMENT IS4-RELATED"/>
    <property type="match status" value="1"/>
</dbReference>
<evidence type="ECO:0000259" key="1">
    <source>
        <dbReference type="Pfam" id="PF01609"/>
    </source>
</evidence>
<dbReference type="Pfam" id="PF13006">
    <property type="entry name" value="Nterm_IS4"/>
    <property type="match status" value="1"/>
</dbReference>
<dbReference type="GO" id="GO:0004803">
    <property type="term" value="F:transposase activity"/>
    <property type="evidence" value="ECO:0007669"/>
    <property type="project" value="InterPro"/>
</dbReference>
<dbReference type="Proteomes" id="UP000318186">
    <property type="component" value="Unassembled WGS sequence"/>
</dbReference>
<evidence type="ECO:0000313" key="4">
    <source>
        <dbReference type="Proteomes" id="UP000318186"/>
    </source>
</evidence>
<name>A0A561V705_9ACTN</name>
<dbReference type="NCBIfam" id="NF033592">
    <property type="entry name" value="transpos_IS4_1"/>
    <property type="match status" value="1"/>
</dbReference>
<dbReference type="InterPro" id="IPR024473">
    <property type="entry name" value="Transposases_IS4_N"/>
</dbReference>
<proteinExistence type="predicted"/>
<organism evidence="3 4">
    <name type="scientific">Streptomyces brevispora</name>
    <dbReference type="NCBI Taxonomy" id="887462"/>
    <lineage>
        <taxon>Bacteria</taxon>
        <taxon>Bacillati</taxon>
        <taxon>Actinomycetota</taxon>
        <taxon>Actinomycetes</taxon>
        <taxon>Kitasatosporales</taxon>
        <taxon>Streptomycetaceae</taxon>
        <taxon>Streptomyces</taxon>
    </lineage>
</organism>
<feature type="domain" description="Transposase IS4 N-terminal" evidence="2">
    <location>
        <begin position="12"/>
        <end position="103"/>
    </location>
</feature>
<dbReference type="GO" id="GO:0006313">
    <property type="term" value="P:DNA transposition"/>
    <property type="evidence" value="ECO:0007669"/>
    <property type="project" value="InterPro"/>
</dbReference>
<gene>
    <name evidence="3" type="ORF">FHX80_115889</name>
</gene>
<dbReference type="AlphaFoldDB" id="A0A561V705"/>
<dbReference type="PANTHER" id="PTHR37529">
    <property type="entry name" value="TRANSPOSASE INSG FOR INSERTION SEQUENCE ELEMENT IS4-RELATED"/>
    <property type="match status" value="1"/>
</dbReference>
<evidence type="ECO:0000259" key="2">
    <source>
        <dbReference type="Pfam" id="PF13006"/>
    </source>
</evidence>
<dbReference type="InterPro" id="IPR047952">
    <property type="entry name" value="Transpos_IS4"/>
</dbReference>
<dbReference type="Pfam" id="PF01609">
    <property type="entry name" value="DDE_Tnp_1"/>
    <property type="match status" value="1"/>
</dbReference>
<evidence type="ECO:0000313" key="3">
    <source>
        <dbReference type="EMBL" id="TWG07384.1"/>
    </source>
</evidence>
<protein>
    <submittedName>
        <fullName evidence="3">IS4 family transposase</fullName>
    </submittedName>
</protein>
<reference evidence="3 4" key="1">
    <citation type="submission" date="2019-06" db="EMBL/GenBank/DDBJ databases">
        <title>Sequencing the genomes of 1000 actinobacteria strains.</title>
        <authorList>
            <person name="Klenk H.-P."/>
        </authorList>
    </citation>
    <scope>NUCLEOTIDE SEQUENCE [LARGE SCALE GENOMIC DNA]</scope>
    <source>
        <strain evidence="3 4">DSM 42059</strain>
    </source>
</reference>
<dbReference type="InterPro" id="IPR002559">
    <property type="entry name" value="Transposase_11"/>
</dbReference>
<comment type="caution">
    <text evidence="3">The sequence shown here is derived from an EMBL/GenBank/DDBJ whole genome shotgun (WGS) entry which is preliminary data.</text>
</comment>
<dbReference type="EMBL" id="VIWW01000001">
    <property type="protein sequence ID" value="TWG07384.1"/>
    <property type="molecule type" value="Genomic_DNA"/>
</dbReference>
<dbReference type="SUPFAM" id="SSF53098">
    <property type="entry name" value="Ribonuclease H-like"/>
    <property type="match status" value="1"/>
</dbReference>
<accession>A0A561V705</accession>
<feature type="domain" description="Transposase IS4-like" evidence="1">
    <location>
        <begin position="120"/>
        <end position="340"/>
    </location>
</feature>
<dbReference type="OrthoDB" id="477305at2"/>
<dbReference type="InterPro" id="IPR012337">
    <property type="entry name" value="RNaseH-like_sf"/>
</dbReference>
<dbReference type="GO" id="GO:0003677">
    <property type="term" value="F:DNA binding"/>
    <property type="evidence" value="ECO:0007669"/>
    <property type="project" value="InterPro"/>
</dbReference>
<sequence length="451" mass="50065">MHPWIGLSDDVRLGLVTEWIVPELVDEVLAACGRRDAKPRPLSSRFMVYFVLALALFQQDSYDDVAENLVGALGEMDQSVPNKSSFTRARQQLGAAPLEGVFRRVAGAIAPPTLEAAFWRGMRVAAVDGFLLDMPENDTTRAVFGGQVDSAGRPIGFPQARAVTLTETSTHATIDARIGSFRSGGGEPALATETAVSAAGMLVIMDRAFPGVALWKAYTQAGAHLLIRARTFVAAKPAEVLPDGTYLTRMNLAGQRRSHPGGVTVRVIDYQIDGGETVRLLTDLLDPGAWPAEELAALYHERWEVESAFRQLKTIQRGKAEVLRSVSPELVRQEIWAHLTLHHCLNRIILRLADGEGLDPDRISFVKVLKHTRRSVVLQAGRSTRHLRQFMKRMATKVVRKLDNGLRRLREADRYTRHPVSQYIVRKKDQARRGTRRVPEKIITLAPAILQ</sequence>
<dbReference type="RefSeq" id="WP_145766994.1">
    <property type="nucleotide sequence ID" value="NZ_VIWW01000001.1"/>
</dbReference>